<protein>
    <submittedName>
        <fullName evidence="2">Uncharacterized protein</fullName>
    </submittedName>
</protein>
<reference evidence="2" key="1">
    <citation type="journal article" date="2014" name="PLoS Genet.">
        <title>The Genome of Spironucleus salmonicida Highlights a Fish Pathogen Adapted to Fluctuating Environments.</title>
        <authorList>
            <person name="Xu F."/>
            <person name="Jerlstrom-Hultqvist J."/>
            <person name="Einarsson E."/>
            <person name="Astvaldsson A."/>
            <person name="Svard S.G."/>
            <person name="Andersson J.O."/>
        </authorList>
    </citation>
    <scope>NUCLEOTIDE SEQUENCE</scope>
</reference>
<feature type="region of interest" description="Disordered" evidence="1">
    <location>
        <begin position="73"/>
        <end position="93"/>
    </location>
</feature>
<organism evidence="2">
    <name type="scientific">Spironucleus salmonicida</name>
    <dbReference type="NCBI Taxonomy" id="348837"/>
    <lineage>
        <taxon>Eukaryota</taxon>
        <taxon>Metamonada</taxon>
        <taxon>Diplomonadida</taxon>
        <taxon>Hexamitidae</taxon>
        <taxon>Hexamitinae</taxon>
        <taxon>Spironucleus</taxon>
    </lineage>
</organism>
<name>V6LNP0_9EUKA</name>
<dbReference type="EMBL" id="KI546100">
    <property type="protein sequence ID" value="EST45336.1"/>
    <property type="molecule type" value="Genomic_DNA"/>
</dbReference>
<evidence type="ECO:0000313" key="2">
    <source>
        <dbReference type="EMBL" id="EST45336.1"/>
    </source>
</evidence>
<proteinExistence type="predicted"/>
<sequence>MRTGAASKKMAPLSAFRATQISYCRRMRPDASPSARRPIASTGRAQWMKFANATLTWQGLGVTRAFRNTEWRMEPATRSRKHPTGPASIRRTPLPFAPAARQGLNFRRTNLFASSNAQLPTACTEIAQMGKAAYAIMGIRSTMGALTITATSTLLTHAKALASVQVASARALMALNHCKTHATAAIPQQTEGAKITESFVRIDNNHKSILYFLITDFCSSITPINTYDYNKQYITIYSNLISFNTVKNYIFFTKLNLIINNFKSTAFLYCRKQFRISYSMIKYSAHYKSYISLLIKKQYLQLLIRLVRS</sequence>
<gene>
    <name evidence="2" type="ORF">SS50377_14914</name>
</gene>
<dbReference type="AlphaFoldDB" id="V6LNP0"/>
<accession>V6LNP0</accession>
<evidence type="ECO:0000256" key="1">
    <source>
        <dbReference type="SAM" id="MobiDB-lite"/>
    </source>
</evidence>